<dbReference type="Proteomes" id="UP001607303">
    <property type="component" value="Unassembled WGS sequence"/>
</dbReference>
<organism evidence="2 3">
    <name type="scientific">Vespula maculifrons</name>
    <name type="common">Eastern yellow jacket</name>
    <name type="synonym">Wasp</name>
    <dbReference type="NCBI Taxonomy" id="7453"/>
    <lineage>
        <taxon>Eukaryota</taxon>
        <taxon>Metazoa</taxon>
        <taxon>Ecdysozoa</taxon>
        <taxon>Arthropoda</taxon>
        <taxon>Hexapoda</taxon>
        <taxon>Insecta</taxon>
        <taxon>Pterygota</taxon>
        <taxon>Neoptera</taxon>
        <taxon>Endopterygota</taxon>
        <taxon>Hymenoptera</taxon>
        <taxon>Apocrita</taxon>
        <taxon>Aculeata</taxon>
        <taxon>Vespoidea</taxon>
        <taxon>Vespidae</taxon>
        <taxon>Vespinae</taxon>
        <taxon>Vespula</taxon>
    </lineage>
</organism>
<dbReference type="AlphaFoldDB" id="A0ABD2BBM0"/>
<feature type="region of interest" description="Disordered" evidence="1">
    <location>
        <begin position="1"/>
        <end position="29"/>
    </location>
</feature>
<gene>
    <name evidence="2" type="ORF">V1477_015947</name>
</gene>
<evidence type="ECO:0000256" key="1">
    <source>
        <dbReference type="SAM" id="MobiDB-lite"/>
    </source>
</evidence>
<reference evidence="2 3" key="1">
    <citation type="journal article" date="2024" name="Ann. Entomol. Soc. Am.">
        <title>Genomic analyses of the southern and eastern yellowjacket wasps (Hymenoptera: Vespidae) reveal evolutionary signatures of social life.</title>
        <authorList>
            <person name="Catto M.A."/>
            <person name="Caine P.B."/>
            <person name="Orr S.E."/>
            <person name="Hunt B.G."/>
            <person name="Goodisman M.A.D."/>
        </authorList>
    </citation>
    <scope>NUCLEOTIDE SEQUENCE [LARGE SCALE GENOMIC DNA]</scope>
    <source>
        <strain evidence="2">232</strain>
        <tissue evidence="2">Head and thorax</tissue>
    </source>
</reference>
<name>A0ABD2BBM0_VESMC</name>
<dbReference type="EMBL" id="JAYRBN010000091">
    <property type="protein sequence ID" value="KAL2730136.1"/>
    <property type="molecule type" value="Genomic_DNA"/>
</dbReference>
<accession>A0ABD2BBM0</accession>
<protein>
    <submittedName>
        <fullName evidence="2">Cilia- and flagella-associated protein 43-like</fullName>
    </submittedName>
</protein>
<sequence length="283" mass="32009">MKEEREVREVSARSAAAGSYANPTPAGYPRQAHRMKKLLVTRSLINLFPKLNLFAGALLFSPRKTLEGAAEAPMVMAAADLDESFVRFFSSAGSDMHNESFALEGSCGPRADTRVGGKKRSRAAPVIFGELEVGTLFSFSVDGGSQKMLYLYYVAGCIEGGKKRILISRSKVQEQQEQEQQQQQQQQHQQLDAPWHLFLVPRVPPSSNRGSDPHIMISRFFQDEINNHHRSIIAAVSNQEIIFDQNKLLQYQRYHRHIWNLNIANFEQIQTRSTFLWKSGDSL</sequence>
<comment type="caution">
    <text evidence="2">The sequence shown here is derived from an EMBL/GenBank/DDBJ whole genome shotgun (WGS) entry which is preliminary data.</text>
</comment>
<evidence type="ECO:0000313" key="3">
    <source>
        <dbReference type="Proteomes" id="UP001607303"/>
    </source>
</evidence>
<feature type="compositionally biased region" description="Basic and acidic residues" evidence="1">
    <location>
        <begin position="1"/>
        <end position="11"/>
    </location>
</feature>
<proteinExistence type="predicted"/>
<keyword evidence="3" id="KW-1185">Reference proteome</keyword>
<evidence type="ECO:0000313" key="2">
    <source>
        <dbReference type="EMBL" id="KAL2730136.1"/>
    </source>
</evidence>